<proteinExistence type="predicted"/>
<dbReference type="OrthoDB" id="3666223at2759"/>
<evidence type="ECO:0000313" key="1">
    <source>
        <dbReference type="EMBL" id="VDI36265.1"/>
    </source>
</evidence>
<keyword evidence="2" id="KW-1185">Reference proteome</keyword>
<comment type="caution">
    <text evidence="1">The sequence shown here is derived from an EMBL/GenBank/DDBJ whole genome shotgun (WGS) entry which is preliminary data.</text>
</comment>
<gene>
    <name evidence="1" type="ORF">MGAL_10B028098</name>
</gene>
<dbReference type="EMBL" id="UYJE01005315">
    <property type="protein sequence ID" value="VDI36265.1"/>
    <property type="molecule type" value="Genomic_DNA"/>
</dbReference>
<accession>A0A8B6ELV5</accession>
<reference evidence="1" key="1">
    <citation type="submission" date="2018-11" db="EMBL/GenBank/DDBJ databases">
        <authorList>
            <person name="Alioto T."/>
            <person name="Alioto T."/>
        </authorList>
    </citation>
    <scope>NUCLEOTIDE SEQUENCE</scope>
</reference>
<name>A0A8B6ELV5_MYTGA</name>
<dbReference type="AlphaFoldDB" id="A0A8B6ELV5"/>
<evidence type="ECO:0000313" key="2">
    <source>
        <dbReference type="Proteomes" id="UP000596742"/>
    </source>
</evidence>
<organism evidence="1 2">
    <name type="scientific">Mytilus galloprovincialis</name>
    <name type="common">Mediterranean mussel</name>
    <dbReference type="NCBI Taxonomy" id="29158"/>
    <lineage>
        <taxon>Eukaryota</taxon>
        <taxon>Metazoa</taxon>
        <taxon>Spiralia</taxon>
        <taxon>Lophotrochozoa</taxon>
        <taxon>Mollusca</taxon>
        <taxon>Bivalvia</taxon>
        <taxon>Autobranchia</taxon>
        <taxon>Pteriomorphia</taxon>
        <taxon>Mytilida</taxon>
        <taxon>Mytiloidea</taxon>
        <taxon>Mytilidae</taxon>
        <taxon>Mytilinae</taxon>
        <taxon>Mytilus</taxon>
    </lineage>
</organism>
<sequence>MDGAALVSVNTLVEHQFVSQWLMANDPAINTWYTSGVIDEETLKMRWEGDGMDIEPGMQYWLNNDHKDKSGDHIVYTYGVVSLDFLRRLIVFHSTSVEILKRTVSQELKPSITTVM</sequence>
<dbReference type="Proteomes" id="UP000596742">
    <property type="component" value="Unassembled WGS sequence"/>
</dbReference>
<protein>
    <submittedName>
        <fullName evidence="1">Uncharacterized protein</fullName>
    </submittedName>
</protein>